<comment type="caution">
    <text evidence="1">The sequence shown here is derived from an EMBL/GenBank/DDBJ whole genome shotgun (WGS) entry which is preliminary data.</text>
</comment>
<sequence>EQRENEREGDENISGVHWEQCGFAHKSITLYRGPMTASRSQTLNAHAEMHQESLTAE</sequence>
<name>A0A9W7TA84_TRIRA</name>
<proteinExistence type="predicted"/>
<dbReference type="AlphaFoldDB" id="A0A9W7TA84"/>
<reference evidence="1" key="1">
    <citation type="submission" date="2021-02" db="EMBL/GenBank/DDBJ databases">
        <title>Comparative genomics reveals that relaxation of natural selection precedes convergent phenotypic evolution of cavefish.</title>
        <authorList>
            <person name="Peng Z."/>
        </authorList>
    </citation>
    <scope>NUCLEOTIDE SEQUENCE</scope>
    <source>
        <tissue evidence="1">Muscle</tissue>
    </source>
</reference>
<evidence type="ECO:0000313" key="1">
    <source>
        <dbReference type="EMBL" id="KAI7792788.1"/>
    </source>
</evidence>
<organism evidence="1 2">
    <name type="scientific">Triplophysa rosa</name>
    <name type="common">Cave loach</name>
    <dbReference type="NCBI Taxonomy" id="992332"/>
    <lineage>
        <taxon>Eukaryota</taxon>
        <taxon>Metazoa</taxon>
        <taxon>Chordata</taxon>
        <taxon>Craniata</taxon>
        <taxon>Vertebrata</taxon>
        <taxon>Euteleostomi</taxon>
        <taxon>Actinopterygii</taxon>
        <taxon>Neopterygii</taxon>
        <taxon>Teleostei</taxon>
        <taxon>Ostariophysi</taxon>
        <taxon>Cypriniformes</taxon>
        <taxon>Nemacheilidae</taxon>
        <taxon>Triplophysa</taxon>
    </lineage>
</organism>
<dbReference type="EMBL" id="JAFHDT010000023">
    <property type="protein sequence ID" value="KAI7792788.1"/>
    <property type="molecule type" value="Genomic_DNA"/>
</dbReference>
<accession>A0A9W7TA84</accession>
<gene>
    <name evidence="1" type="ORF">IRJ41_019175</name>
</gene>
<evidence type="ECO:0000313" key="2">
    <source>
        <dbReference type="Proteomes" id="UP001059041"/>
    </source>
</evidence>
<feature type="non-terminal residue" evidence="1">
    <location>
        <position position="57"/>
    </location>
</feature>
<dbReference type="Proteomes" id="UP001059041">
    <property type="component" value="Linkage Group LG23"/>
</dbReference>
<keyword evidence="2" id="KW-1185">Reference proteome</keyword>
<protein>
    <submittedName>
        <fullName evidence="1">Uncharacterized protein</fullName>
    </submittedName>
</protein>